<evidence type="ECO:0000313" key="1">
    <source>
        <dbReference type="EMBL" id="KKL17108.1"/>
    </source>
</evidence>
<dbReference type="SUPFAM" id="SSF53187">
    <property type="entry name" value="Zn-dependent exopeptidases"/>
    <property type="match status" value="1"/>
</dbReference>
<gene>
    <name evidence="1" type="ORF">LCGC14_2488850</name>
</gene>
<evidence type="ECO:0008006" key="2">
    <source>
        <dbReference type="Google" id="ProtNLM"/>
    </source>
</evidence>
<sequence>MITSRILNKLRNWMCSKAWVYKTNQKYILGDSPEKYRIFIDRGSDILFTAHLDTVLTPKYIKSTKKNVWAVGLDDRLGCDVATVLGEELGADVLLCDHEESGKSTAYHHDLKEYNWIAEFDREGDDVVTYDLDSYAFNQVLLKYWNIGFGSYSDIADLPTTACCFNLGIGYQHAHSKDSYVDLKILKSQIEKFMVFYEKYSTVKFVA</sequence>
<name>A0A0F9DZ46_9ZZZZ</name>
<comment type="caution">
    <text evidence="1">The sequence shown here is derived from an EMBL/GenBank/DDBJ whole genome shotgun (WGS) entry which is preliminary data.</text>
</comment>
<protein>
    <recommendedName>
        <fullName evidence="2">Peptidase M28 domain-containing protein</fullName>
    </recommendedName>
</protein>
<accession>A0A0F9DZ46</accession>
<dbReference type="EMBL" id="LAZR01039396">
    <property type="protein sequence ID" value="KKL17108.1"/>
    <property type="molecule type" value="Genomic_DNA"/>
</dbReference>
<reference evidence="1" key="1">
    <citation type="journal article" date="2015" name="Nature">
        <title>Complex archaea that bridge the gap between prokaryotes and eukaryotes.</title>
        <authorList>
            <person name="Spang A."/>
            <person name="Saw J.H."/>
            <person name="Jorgensen S.L."/>
            <person name="Zaremba-Niedzwiedzka K."/>
            <person name="Martijn J."/>
            <person name="Lind A.E."/>
            <person name="van Eijk R."/>
            <person name="Schleper C."/>
            <person name="Guy L."/>
            <person name="Ettema T.J."/>
        </authorList>
    </citation>
    <scope>NUCLEOTIDE SEQUENCE</scope>
</reference>
<proteinExistence type="predicted"/>
<dbReference type="Gene3D" id="3.40.630.10">
    <property type="entry name" value="Zn peptidases"/>
    <property type="match status" value="1"/>
</dbReference>
<organism evidence="1">
    <name type="scientific">marine sediment metagenome</name>
    <dbReference type="NCBI Taxonomy" id="412755"/>
    <lineage>
        <taxon>unclassified sequences</taxon>
        <taxon>metagenomes</taxon>
        <taxon>ecological metagenomes</taxon>
    </lineage>
</organism>
<dbReference type="AlphaFoldDB" id="A0A0F9DZ46"/>
<feature type="non-terminal residue" evidence="1">
    <location>
        <position position="207"/>
    </location>
</feature>